<protein>
    <submittedName>
        <fullName evidence="2">Uncharacterized protein</fullName>
    </submittedName>
</protein>
<accession>X1KKP0</accession>
<feature type="region of interest" description="Disordered" evidence="1">
    <location>
        <begin position="1"/>
        <end position="42"/>
    </location>
</feature>
<reference evidence="2" key="1">
    <citation type="journal article" date="2014" name="Front. Microbiol.">
        <title>High frequency of phylogenetically diverse reductive dehalogenase-homologous genes in deep subseafloor sedimentary metagenomes.</title>
        <authorList>
            <person name="Kawai M."/>
            <person name="Futagami T."/>
            <person name="Toyoda A."/>
            <person name="Takaki Y."/>
            <person name="Nishi S."/>
            <person name="Hori S."/>
            <person name="Arai W."/>
            <person name="Tsubouchi T."/>
            <person name="Morono Y."/>
            <person name="Uchiyama I."/>
            <person name="Ito T."/>
            <person name="Fujiyama A."/>
            <person name="Inagaki F."/>
            <person name="Takami H."/>
        </authorList>
    </citation>
    <scope>NUCLEOTIDE SEQUENCE</scope>
    <source>
        <strain evidence="2">Expedition CK06-06</strain>
    </source>
</reference>
<name>X1KKP0_9ZZZZ</name>
<evidence type="ECO:0000256" key="1">
    <source>
        <dbReference type="SAM" id="MobiDB-lite"/>
    </source>
</evidence>
<feature type="compositionally biased region" description="Polar residues" evidence="1">
    <location>
        <begin position="29"/>
        <end position="42"/>
    </location>
</feature>
<evidence type="ECO:0000313" key="2">
    <source>
        <dbReference type="EMBL" id="GAH94155.1"/>
    </source>
</evidence>
<dbReference type="EMBL" id="BARU01049536">
    <property type="protein sequence ID" value="GAH94155.1"/>
    <property type="molecule type" value="Genomic_DNA"/>
</dbReference>
<comment type="caution">
    <text evidence="2">The sequence shown here is derived from an EMBL/GenBank/DDBJ whole genome shotgun (WGS) entry which is preliminary data.</text>
</comment>
<feature type="non-terminal residue" evidence="2">
    <location>
        <position position="1"/>
    </location>
</feature>
<gene>
    <name evidence="2" type="ORF">S03H2_72855</name>
</gene>
<proteinExistence type="predicted"/>
<feature type="non-terminal residue" evidence="2">
    <location>
        <position position="42"/>
    </location>
</feature>
<sequence>KSDLLAARPTTTGGRAEEEEGGRPLPLSFQPTFSSAPTQAAS</sequence>
<dbReference type="AlphaFoldDB" id="X1KKP0"/>
<organism evidence="2">
    <name type="scientific">marine sediment metagenome</name>
    <dbReference type="NCBI Taxonomy" id="412755"/>
    <lineage>
        <taxon>unclassified sequences</taxon>
        <taxon>metagenomes</taxon>
        <taxon>ecological metagenomes</taxon>
    </lineage>
</organism>